<evidence type="ECO:0000313" key="3">
    <source>
        <dbReference type="Proteomes" id="UP001497744"/>
    </source>
</evidence>
<dbReference type="AlphaFoldDB" id="A0AAV4LRA9"/>
<sequence>MLQPTSSTSYRGYPFIHPSRPLFSLPSNLKEAIYWILRATGKDGGGGDGSSVDGAEQLAKAITEMPGFTDAINAAADKLNESGSVDVSQALKNIANSTTLEEIIKKLAEGLRTFIGYQSGTIKHGSTGIGLPNDPRERLGDAVLGFLYGFLDLFDKAVKSGRFHDVELTDVTPAELKMSMGKGGEDFDTAVQKMAKLSDSKSKISNIVNTLKTFSKLSGKIDGDLKTFASSVSKYLGDVIEAVAGDSSVTSAKVQGEVNALKNSLTALVEQLKNQSGPIDQSNNSQVMTKIKRCYESFNSLSKTFPKLTNQLVARALVYASYNATSNFLAQLQTGYKSSYQGATTQALDIPQAPETYTCAKIFLSCLPLIFSNLQHLYWKCKQENNQGGWKQMLLNGSGGQGTDLKHFMDLMTFSSVRLNGTMTGEGVESVMKTSFAEFFTAASSRQSYAGFLTKFKTTGIDKWKTSRSTASNTNFLSGLYLCSSWYFHGCQAKISQTRPPSSIREMLYWFSGLQFVPGYSDLENQIENVVTKEGLSVAISGSPNSDEKLTADQVTEYLVTACLYSPTVFCNIQEPGISENAGEPWLHSLYSNSEFNFTYPSSGSSLLYKVADYAYALQFQLGFLYKQCTHIHTNTCGWYMCQFGKSVNVNVQDGAILSHICPAGCSTSGHGTGDHAEGDCQHAGCGQEAGKPSPLQAFLTDKLPGFSLPTATNKLTYSDGHMVDHTPGSMCHVQMGFDSTKLRSSGMGAHIKFALQSFCGSHNTPLRQLCGTLTCLSKRAPRSLGDLFGFYWQVTGQLFNDVKNKDKDPTSSLTGAITTLLSKLTTVRAGLLYESLSTTVESIGSHFFGLSWHCHRKNQWKTEMRTGPGYCDDHSNSKKARDLMSLYDSECTQNSATCGKYLESLGISYGATFANNYAFMYLSWAAYFTDDLYESLQEFLEKLNIHACKGCKHNCSHTSASQCQCASVVDCADVLPLLYSNGFNFKDAFSLKGMEWQGQTKKTYTQTAASKRNCKAFADQLQSVIAGNPLSNLLTSIDYFLFLFRYYFLSNLSAFWTIYICLILYTFFFLLDTLHLRSHVKLTSSHTVPPLSLLTSGNPLPITKLTYIGK</sequence>
<keyword evidence="3" id="KW-1185">Reference proteome</keyword>
<name>A0AAV4LRA9_BABCB</name>
<reference evidence="2 3" key="1">
    <citation type="submission" date="2021-06" db="EMBL/GenBank/DDBJ databases">
        <title>Genome sequence of Babesia caballi.</title>
        <authorList>
            <person name="Yamagishi J."/>
            <person name="Kidaka T."/>
            <person name="Ochi A."/>
        </authorList>
    </citation>
    <scope>NUCLEOTIDE SEQUENCE [LARGE SCALE GENOMIC DNA]</scope>
    <source>
        <strain evidence="2">USDA-D6B2</strain>
    </source>
</reference>
<feature type="transmembrane region" description="Helical" evidence="1">
    <location>
        <begin position="1047"/>
        <end position="1072"/>
    </location>
</feature>
<protein>
    <submittedName>
        <fullName evidence="2">Variant erythrocyte surface antigen-1 family protein</fullName>
    </submittedName>
</protein>
<accession>A0AAV4LRA9</accession>
<dbReference type="RefSeq" id="XP_067714851.1">
    <property type="nucleotide sequence ID" value="XM_067858750.1"/>
</dbReference>
<comment type="caution">
    <text evidence="2">The sequence shown here is derived from an EMBL/GenBank/DDBJ whole genome shotgun (WGS) entry which is preliminary data.</text>
</comment>
<proteinExistence type="predicted"/>
<gene>
    <name evidence="2" type="ORF">BcabD6B2_22170</name>
</gene>
<dbReference type="GeneID" id="94194263"/>
<evidence type="ECO:0000256" key="1">
    <source>
        <dbReference type="SAM" id="Phobius"/>
    </source>
</evidence>
<evidence type="ECO:0000313" key="2">
    <source>
        <dbReference type="EMBL" id="GIX62782.1"/>
    </source>
</evidence>
<dbReference type="Proteomes" id="UP001497744">
    <property type="component" value="Unassembled WGS sequence"/>
</dbReference>
<dbReference type="Pfam" id="PF12785">
    <property type="entry name" value="VESA1_N"/>
    <property type="match status" value="2"/>
</dbReference>
<dbReference type="InterPro" id="IPR024751">
    <property type="entry name" value="VESA1"/>
</dbReference>
<dbReference type="EMBL" id="BPLF01000002">
    <property type="protein sequence ID" value="GIX62782.1"/>
    <property type="molecule type" value="Genomic_DNA"/>
</dbReference>
<keyword evidence="1" id="KW-0472">Membrane</keyword>
<keyword evidence="1" id="KW-0812">Transmembrane</keyword>
<keyword evidence="1" id="KW-1133">Transmembrane helix</keyword>
<organism evidence="2 3">
    <name type="scientific">Babesia caballi</name>
    <dbReference type="NCBI Taxonomy" id="5871"/>
    <lineage>
        <taxon>Eukaryota</taxon>
        <taxon>Sar</taxon>
        <taxon>Alveolata</taxon>
        <taxon>Apicomplexa</taxon>
        <taxon>Aconoidasida</taxon>
        <taxon>Piroplasmida</taxon>
        <taxon>Babesiidae</taxon>
        <taxon>Babesia</taxon>
    </lineage>
</organism>